<protein>
    <recommendedName>
        <fullName evidence="4">N-acetyltransferase domain-containing protein</fullName>
    </recommendedName>
</protein>
<dbReference type="EMBL" id="CASHTH010004300">
    <property type="protein sequence ID" value="CAI8055721.1"/>
    <property type="molecule type" value="Genomic_DNA"/>
</dbReference>
<dbReference type="Gene3D" id="3.40.630.30">
    <property type="match status" value="1"/>
</dbReference>
<organism evidence="2 3">
    <name type="scientific">Geodia barretti</name>
    <name type="common">Barrett's horny sponge</name>
    <dbReference type="NCBI Taxonomy" id="519541"/>
    <lineage>
        <taxon>Eukaryota</taxon>
        <taxon>Metazoa</taxon>
        <taxon>Porifera</taxon>
        <taxon>Demospongiae</taxon>
        <taxon>Heteroscleromorpha</taxon>
        <taxon>Tetractinellida</taxon>
        <taxon>Astrophorina</taxon>
        <taxon>Geodiidae</taxon>
        <taxon>Geodia</taxon>
    </lineage>
</organism>
<comment type="caution">
    <text evidence="2">The sequence shown here is derived from an EMBL/GenBank/DDBJ whole genome shotgun (WGS) entry which is preliminary data.</text>
</comment>
<proteinExistence type="predicted"/>
<name>A0AA35XK77_GEOBA</name>
<accession>A0AA35XK77</accession>
<dbReference type="Proteomes" id="UP001174909">
    <property type="component" value="Unassembled WGS sequence"/>
</dbReference>
<evidence type="ECO:0008006" key="4">
    <source>
        <dbReference type="Google" id="ProtNLM"/>
    </source>
</evidence>
<feature type="region of interest" description="Disordered" evidence="1">
    <location>
        <begin position="32"/>
        <end position="53"/>
    </location>
</feature>
<feature type="non-terminal residue" evidence="2">
    <location>
        <position position="1"/>
    </location>
</feature>
<sequence>MEVLRESVLARGSPAQRFKALLVNFKKLRADPPTIPPLDDDASATTTSGEGGEEYSWEDLLHAVAGLCSVALPDMEDSAIYSSLTRSGSKTIVLLSTSRVGELQCSHKQREKRTITTSSETEAKITPTSAAPQSTGSSCEVENPFLEVFSESDSSDNESAFFAKSTLKLRSVGGEDEFSEGRRRFLEACRYRREGERSSISGPEETVAGCGCFLRLSSRPPGSAVQVLLLAVRHRWRRAGLGSFLLQTMKDPAVVGEYNALLTFADHKAERFFTTHGFSDDPILTAKYRAVVDDWENSSLMVYIPPFSGSDAAT</sequence>
<gene>
    <name evidence="2" type="ORF">GBAR_LOCUS30393</name>
</gene>
<evidence type="ECO:0000313" key="2">
    <source>
        <dbReference type="EMBL" id="CAI8055721.1"/>
    </source>
</evidence>
<evidence type="ECO:0000313" key="3">
    <source>
        <dbReference type="Proteomes" id="UP001174909"/>
    </source>
</evidence>
<feature type="compositionally biased region" description="Polar residues" evidence="1">
    <location>
        <begin position="115"/>
        <end position="138"/>
    </location>
</feature>
<reference evidence="2" key="1">
    <citation type="submission" date="2023-03" db="EMBL/GenBank/DDBJ databases">
        <authorList>
            <person name="Steffen K."/>
            <person name="Cardenas P."/>
        </authorList>
    </citation>
    <scope>NUCLEOTIDE SEQUENCE</scope>
</reference>
<dbReference type="SUPFAM" id="SSF55729">
    <property type="entry name" value="Acyl-CoA N-acyltransferases (Nat)"/>
    <property type="match status" value="1"/>
</dbReference>
<evidence type="ECO:0000256" key="1">
    <source>
        <dbReference type="SAM" id="MobiDB-lite"/>
    </source>
</evidence>
<keyword evidence="3" id="KW-1185">Reference proteome</keyword>
<dbReference type="InterPro" id="IPR016181">
    <property type="entry name" value="Acyl_CoA_acyltransferase"/>
</dbReference>
<dbReference type="AlphaFoldDB" id="A0AA35XK77"/>
<feature type="region of interest" description="Disordered" evidence="1">
    <location>
        <begin position="107"/>
        <end position="138"/>
    </location>
</feature>